<dbReference type="PRINTS" id="PR00081">
    <property type="entry name" value="GDHRDH"/>
</dbReference>
<dbReference type="InterPro" id="IPR002347">
    <property type="entry name" value="SDR_fam"/>
</dbReference>
<comment type="similarity">
    <text evidence="1">Belongs to the short-chain dehydrogenases/reductases (SDR) family.</text>
</comment>
<dbReference type="InterPro" id="IPR036291">
    <property type="entry name" value="NAD(P)-bd_dom_sf"/>
</dbReference>
<dbReference type="PRINTS" id="PR00080">
    <property type="entry name" value="SDRFAMILY"/>
</dbReference>
<dbReference type="eggNOG" id="COG1028">
    <property type="taxonomic scope" value="Bacteria"/>
</dbReference>
<evidence type="ECO:0000256" key="2">
    <source>
        <dbReference type="ARBA" id="ARBA00023002"/>
    </source>
</evidence>
<dbReference type="SUPFAM" id="SSF51735">
    <property type="entry name" value="NAD(P)-binding Rossmann-fold domains"/>
    <property type="match status" value="1"/>
</dbReference>
<gene>
    <name evidence="3" type="ordered locus">Rta_17220</name>
</gene>
<dbReference type="AlphaFoldDB" id="F5XVP9"/>
<dbReference type="Pfam" id="PF00106">
    <property type="entry name" value="adh_short"/>
    <property type="match status" value="1"/>
</dbReference>
<accession>F5XVP9</accession>
<evidence type="ECO:0000256" key="1">
    <source>
        <dbReference type="ARBA" id="ARBA00006484"/>
    </source>
</evidence>
<dbReference type="STRING" id="365046.Rta_17220"/>
<dbReference type="KEGG" id="rta:Rta_17220"/>
<organism evidence="3 4">
    <name type="scientific">Ramlibacter tataouinensis (strain ATCC BAA-407 / DSM 14655 / LMG 21543 / TTB310)</name>
    <dbReference type="NCBI Taxonomy" id="365046"/>
    <lineage>
        <taxon>Bacteria</taxon>
        <taxon>Pseudomonadati</taxon>
        <taxon>Pseudomonadota</taxon>
        <taxon>Betaproteobacteria</taxon>
        <taxon>Burkholderiales</taxon>
        <taxon>Comamonadaceae</taxon>
        <taxon>Ramlibacter</taxon>
    </lineage>
</organism>
<reference evidence="3 4" key="2">
    <citation type="journal article" date="2011" name="PLoS ONE">
        <title>The Cyst-Dividing Bacterium Ramlibacter tataouinensis TTB310 Genome Reveals a Well-Stocked Toolbox for Adaptation to a Desert Environment.</title>
        <authorList>
            <person name="De Luca G."/>
            <person name="Barakat M."/>
            <person name="Ortet P."/>
            <person name="Fochesato S."/>
            <person name="Jourlin-Castelli C."/>
            <person name="Ansaldi M."/>
            <person name="Py B."/>
            <person name="Fichant G."/>
            <person name="Coutinho P.M."/>
            <person name="Voulhoux R."/>
            <person name="Bastien O."/>
            <person name="Marechal E."/>
            <person name="Henrissat B."/>
            <person name="Quentin Y."/>
            <person name="Noirot P."/>
            <person name="Filloux A."/>
            <person name="Mejean V."/>
            <person name="Dubow M.S."/>
            <person name="Barras F."/>
            <person name="Barbe V."/>
            <person name="Weissenbach J."/>
            <person name="Mihalcescu I."/>
            <person name="Vermeglio A."/>
            <person name="Achouak W."/>
            <person name="Heulin T."/>
        </authorList>
    </citation>
    <scope>NUCLEOTIDE SEQUENCE [LARGE SCALE GENOMIC DNA]</scope>
    <source>
        <strain evidence="4">ATCC BAA-407 / DSM 14655 / LMG 21543 / TTB310</strain>
    </source>
</reference>
<evidence type="ECO:0000313" key="3">
    <source>
        <dbReference type="EMBL" id="AEG92812.1"/>
    </source>
</evidence>
<dbReference type="Gene3D" id="3.40.50.720">
    <property type="entry name" value="NAD(P)-binding Rossmann-like Domain"/>
    <property type="match status" value="1"/>
</dbReference>
<keyword evidence="4" id="KW-1185">Reference proteome</keyword>
<reference evidence="4" key="1">
    <citation type="submission" date="2006-01" db="EMBL/GenBank/DDBJ databases">
        <title>Genome of the cyst-dividing bacterium Ramlibacter tataouinensis.</title>
        <authorList>
            <person name="Barakat M."/>
            <person name="Ortet P."/>
            <person name="De Luca G."/>
            <person name="Jourlin-Castelli C."/>
            <person name="Ansaldi M."/>
            <person name="Py B."/>
            <person name="Fichant G."/>
            <person name="Coutinho P."/>
            <person name="Voulhoux R."/>
            <person name="Bastien O."/>
            <person name="Roy S."/>
            <person name="Marechal E."/>
            <person name="Henrissat B."/>
            <person name="Quentin Y."/>
            <person name="Noirot P."/>
            <person name="Filloux A."/>
            <person name="Mejean V."/>
            <person name="DuBow M."/>
            <person name="Barras F."/>
            <person name="Heulin T."/>
        </authorList>
    </citation>
    <scope>NUCLEOTIDE SEQUENCE [LARGE SCALE GENOMIC DNA]</scope>
    <source>
        <strain evidence="4">ATCC BAA-407 / DSM 14655 / LMG 21543 / TTB310</strain>
    </source>
</reference>
<dbReference type="PANTHER" id="PTHR43639">
    <property type="entry name" value="OXIDOREDUCTASE, SHORT-CHAIN DEHYDROGENASE/REDUCTASE FAMILY (AFU_ORTHOLOGUE AFUA_5G02870)"/>
    <property type="match status" value="1"/>
</dbReference>
<dbReference type="PANTHER" id="PTHR43639:SF1">
    <property type="entry name" value="SHORT-CHAIN DEHYDROGENASE_REDUCTASE FAMILY PROTEIN"/>
    <property type="match status" value="1"/>
</dbReference>
<proteinExistence type="inferred from homology"/>
<dbReference type="HOGENOM" id="CLU_010194_2_19_4"/>
<evidence type="ECO:0000313" key="4">
    <source>
        <dbReference type="Proteomes" id="UP000008385"/>
    </source>
</evidence>
<keyword evidence="2" id="KW-0560">Oxidoreductase</keyword>
<dbReference type="Proteomes" id="UP000008385">
    <property type="component" value="Chromosome"/>
</dbReference>
<name>F5XVP9_RAMTT</name>
<dbReference type="EMBL" id="CP000245">
    <property type="protein sequence ID" value="AEG92812.1"/>
    <property type="molecule type" value="Genomic_DNA"/>
</dbReference>
<dbReference type="GO" id="GO:0016491">
    <property type="term" value="F:oxidoreductase activity"/>
    <property type="evidence" value="ECO:0007669"/>
    <property type="project" value="UniProtKB-KW"/>
</dbReference>
<protein>
    <submittedName>
        <fullName evidence="3">Dehydrogenases with different specificities (Related to short-chain alcohol dehydrogenases)-like protein</fullName>
    </submittedName>
</protein>
<sequence>MNTPLQNKVALVTGASRGIGAAIARRLARDGAEVIVHYGSGEAEARDVVAAITGHGGRASAVQADLAAAHGPARLAEAVSARRIDILVNNAGVAPFAAIDDMDEAGYDRLSNVNMRSLFFVTQKFLPRIPEGGRIVNISSVVARTAFAGIPPTPPPKAS</sequence>
<dbReference type="PATRIC" id="fig|365046.3.peg.1755"/>